<name>A0ABR0LJD4_9PEZI</name>
<organism evidence="1 2">
    <name type="scientific">Cryomyces antarcticus</name>
    <dbReference type="NCBI Taxonomy" id="329879"/>
    <lineage>
        <taxon>Eukaryota</taxon>
        <taxon>Fungi</taxon>
        <taxon>Dikarya</taxon>
        <taxon>Ascomycota</taxon>
        <taxon>Pezizomycotina</taxon>
        <taxon>Dothideomycetes</taxon>
        <taxon>Dothideomycetes incertae sedis</taxon>
        <taxon>Cryomyces</taxon>
    </lineage>
</organism>
<evidence type="ECO:0000313" key="1">
    <source>
        <dbReference type="EMBL" id="KAK5184311.1"/>
    </source>
</evidence>
<reference evidence="1 2" key="1">
    <citation type="submission" date="2023-08" db="EMBL/GenBank/DDBJ databases">
        <title>Black Yeasts Isolated from many extreme environments.</title>
        <authorList>
            <person name="Coleine C."/>
            <person name="Stajich J.E."/>
            <person name="Selbmann L."/>
        </authorList>
    </citation>
    <scope>NUCLEOTIDE SEQUENCE [LARGE SCALE GENOMIC DNA]</scope>
    <source>
        <strain evidence="1 2">CCFEE 536</strain>
    </source>
</reference>
<gene>
    <name evidence="1" type="ORF">LTR16_009962</name>
</gene>
<comment type="caution">
    <text evidence="1">The sequence shown here is derived from an EMBL/GenBank/DDBJ whole genome shotgun (WGS) entry which is preliminary data.</text>
</comment>
<sequence length="162" mass="18475">MPPYAPEAWVPQILMQQPEEPIEGIRIVPSINIESADDEPVELALTPPSFDEQANALAVQSPAAEVRFGLLPEGVSWDDYDEGPERLAMLELERDSVVAPEVQFRLLSKGLSWEDYDHRPERLLMLQIEQENRLGEANRIAQRMAELLEEELMDAEEVRKLQ</sequence>
<proteinExistence type="predicted"/>
<dbReference type="Proteomes" id="UP001357485">
    <property type="component" value="Unassembled WGS sequence"/>
</dbReference>
<evidence type="ECO:0000313" key="2">
    <source>
        <dbReference type="Proteomes" id="UP001357485"/>
    </source>
</evidence>
<dbReference type="EMBL" id="JAVRRA010019135">
    <property type="protein sequence ID" value="KAK5184311.1"/>
    <property type="molecule type" value="Genomic_DNA"/>
</dbReference>
<keyword evidence="2" id="KW-1185">Reference proteome</keyword>
<feature type="non-terminal residue" evidence="1">
    <location>
        <position position="162"/>
    </location>
</feature>
<protein>
    <submittedName>
        <fullName evidence="1">Uncharacterized protein</fullName>
    </submittedName>
</protein>
<accession>A0ABR0LJD4</accession>